<evidence type="ECO:0008006" key="4">
    <source>
        <dbReference type="Google" id="ProtNLM"/>
    </source>
</evidence>
<keyword evidence="1" id="KW-0812">Transmembrane</keyword>
<proteinExistence type="predicted"/>
<accession>A0A3E1NST5</accession>
<keyword evidence="1" id="KW-1133">Transmembrane helix</keyword>
<gene>
    <name evidence="2" type="ORF">DXN04_30920</name>
</gene>
<dbReference type="EMBL" id="QTJV01000017">
    <property type="protein sequence ID" value="RFM30980.1"/>
    <property type="molecule type" value="Genomic_DNA"/>
</dbReference>
<comment type="caution">
    <text evidence="2">The sequence shown here is derived from an EMBL/GenBank/DDBJ whole genome shotgun (WGS) entry which is preliminary data.</text>
</comment>
<feature type="transmembrane region" description="Helical" evidence="1">
    <location>
        <begin position="48"/>
        <end position="67"/>
    </location>
</feature>
<evidence type="ECO:0000313" key="3">
    <source>
        <dbReference type="Proteomes" id="UP000261174"/>
    </source>
</evidence>
<organism evidence="2 3">
    <name type="scientific">Chitinophaga silvisoli</name>
    <dbReference type="NCBI Taxonomy" id="2291814"/>
    <lineage>
        <taxon>Bacteria</taxon>
        <taxon>Pseudomonadati</taxon>
        <taxon>Bacteroidota</taxon>
        <taxon>Chitinophagia</taxon>
        <taxon>Chitinophagales</taxon>
        <taxon>Chitinophagaceae</taxon>
        <taxon>Chitinophaga</taxon>
    </lineage>
</organism>
<evidence type="ECO:0000313" key="2">
    <source>
        <dbReference type="EMBL" id="RFM30980.1"/>
    </source>
</evidence>
<evidence type="ECO:0000256" key="1">
    <source>
        <dbReference type="SAM" id="Phobius"/>
    </source>
</evidence>
<dbReference type="Proteomes" id="UP000261174">
    <property type="component" value="Unassembled WGS sequence"/>
</dbReference>
<name>A0A3E1NST5_9BACT</name>
<keyword evidence="1" id="KW-0472">Membrane</keyword>
<reference evidence="2 3" key="1">
    <citation type="submission" date="2018-08" db="EMBL/GenBank/DDBJ databases">
        <title>Chitinophaga sp. K20C18050901, a novel bacterium isolated from forest soil.</title>
        <authorList>
            <person name="Wang C."/>
        </authorList>
    </citation>
    <scope>NUCLEOTIDE SEQUENCE [LARGE SCALE GENOMIC DNA]</scope>
    <source>
        <strain evidence="2 3">K20C18050901</strain>
    </source>
</reference>
<keyword evidence="3" id="KW-1185">Reference proteome</keyword>
<sequence length="69" mass="7879">MFKKYESKAKKFNNFFGRVPGSKKGRKYRHIPGAFTIKSSPVGGYSEIKVDFIIYVFAFILLIISVLSI</sequence>
<dbReference type="AlphaFoldDB" id="A0A3E1NST5"/>
<protein>
    <recommendedName>
        <fullName evidence="4">DUF5808 domain-containing protein</fullName>
    </recommendedName>
</protein>